<dbReference type="Proteomes" id="UP001266305">
    <property type="component" value="Unassembled WGS sequence"/>
</dbReference>
<sequence>MTPVLGVFQADVLRRDIGTERKEQVELLPCLHLQGLAVDVLVPRNGHWQVDHKLHTCCGISEWPFLSLLPKRLIEQHSDDGTLRPAEPGIPKAESQNMDHSPSALLAFQVD</sequence>
<comment type="caution">
    <text evidence="2">The sequence shown here is derived from an EMBL/GenBank/DDBJ whole genome shotgun (WGS) entry which is preliminary data.</text>
</comment>
<protein>
    <submittedName>
        <fullName evidence="2">Uncharacterized protein</fullName>
    </submittedName>
</protein>
<reference evidence="2 3" key="1">
    <citation type="submission" date="2023-05" db="EMBL/GenBank/DDBJ databases">
        <title>B98-5 Cell Line De Novo Hybrid Assembly: An Optical Mapping Approach.</title>
        <authorList>
            <person name="Kananen K."/>
            <person name="Auerbach J.A."/>
            <person name="Kautto E."/>
            <person name="Blachly J.S."/>
        </authorList>
    </citation>
    <scope>NUCLEOTIDE SEQUENCE [LARGE SCALE GENOMIC DNA]</scope>
    <source>
        <strain evidence="2">B95-8</strain>
        <tissue evidence="2">Cell line</tissue>
    </source>
</reference>
<proteinExistence type="predicted"/>
<evidence type="ECO:0000313" key="3">
    <source>
        <dbReference type="Proteomes" id="UP001266305"/>
    </source>
</evidence>
<gene>
    <name evidence="2" type="ORF">P7K49_032650</name>
</gene>
<accession>A0ABQ9TYV7</accession>
<evidence type="ECO:0000313" key="2">
    <source>
        <dbReference type="EMBL" id="KAK2089984.1"/>
    </source>
</evidence>
<name>A0ABQ9TYV7_SAGOE</name>
<dbReference type="EMBL" id="JASSZA010000018">
    <property type="protein sequence ID" value="KAK2089984.1"/>
    <property type="molecule type" value="Genomic_DNA"/>
</dbReference>
<feature type="region of interest" description="Disordered" evidence="1">
    <location>
        <begin position="79"/>
        <end position="102"/>
    </location>
</feature>
<evidence type="ECO:0000256" key="1">
    <source>
        <dbReference type="SAM" id="MobiDB-lite"/>
    </source>
</evidence>
<organism evidence="2 3">
    <name type="scientific">Saguinus oedipus</name>
    <name type="common">Cotton-top tamarin</name>
    <name type="synonym">Oedipomidas oedipus</name>
    <dbReference type="NCBI Taxonomy" id="9490"/>
    <lineage>
        <taxon>Eukaryota</taxon>
        <taxon>Metazoa</taxon>
        <taxon>Chordata</taxon>
        <taxon>Craniata</taxon>
        <taxon>Vertebrata</taxon>
        <taxon>Euteleostomi</taxon>
        <taxon>Mammalia</taxon>
        <taxon>Eutheria</taxon>
        <taxon>Euarchontoglires</taxon>
        <taxon>Primates</taxon>
        <taxon>Haplorrhini</taxon>
        <taxon>Platyrrhini</taxon>
        <taxon>Cebidae</taxon>
        <taxon>Callitrichinae</taxon>
        <taxon>Saguinus</taxon>
    </lineage>
</organism>
<keyword evidence="3" id="KW-1185">Reference proteome</keyword>